<protein>
    <submittedName>
        <fullName evidence="2">Uncharacterized protein</fullName>
    </submittedName>
</protein>
<dbReference type="RefSeq" id="WP_269337619.1">
    <property type="nucleotide sequence ID" value="NZ_JBFSSG010000001.1"/>
</dbReference>
<proteinExistence type="predicted"/>
<evidence type="ECO:0000313" key="2">
    <source>
        <dbReference type="EMBL" id="MEZ8719571.1"/>
    </source>
</evidence>
<comment type="caution">
    <text evidence="2">The sequence shown here is derived from an EMBL/GenBank/DDBJ whole genome shotgun (WGS) entry which is preliminary data.</text>
</comment>
<sequence length="94" mass="10235">MTQFIWDELEEGASDFAQHNARSGETQLSVWLSFSGDYEASLIEQGGNRVRLDLGVLGNIDDAKSKAESLATDAMAQSDRSSHTFNPLEGKSPT</sequence>
<organism evidence="2 3">
    <name type="scientific">Vibrio pomeroyi</name>
    <dbReference type="NCBI Taxonomy" id="198832"/>
    <lineage>
        <taxon>Bacteria</taxon>
        <taxon>Pseudomonadati</taxon>
        <taxon>Pseudomonadota</taxon>
        <taxon>Gammaproteobacteria</taxon>
        <taxon>Vibrionales</taxon>
        <taxon>Vibrionaceae</taxon>
        <taxon>Vibrio</taxon>
    </lineage>
</organism>
<reference evidence="2 3" key="1">
    <citation type="journal article" date="2024" name="ISME J.">
        <title>Tailless and filamentous prophages are predominant in marine Vibrio.</title>
        <authorList>
            <person name="Steensen K."/>
            <person name="Seneca J."/>
            <person name="Bartlau N."/>
            <person name="Yu X.A."/>
            <person name="Hussain F.A."/>
            <person name="Polz M.F."/>
        </authorList>
    </citation>
    <scope>NUCLEOTIDE SEQUENCE [LARGE SCALE GENOMIC DNA]</scope>
    <source>
        <strain evidence="2 3">10N.239.312.F12</strain>
    </source>
</reference>
<feature type="region of interest" description="Disordered" evidence="1">
    <location>
        <begin position="68"/>
        <end position="94"/>
    </location>
</feature>
<evidence type="ECO:0000256" key="1">
    <source>
        <dbReference type="SAM" id="MobiDB-lite"/>
    </source>
</evidence>
<dbReference type="EMBL" id="JBFSSG010000001">
    <property type="protein sequence ID" value="MEZ8719571.1"/>
    <property type="molecule type" value="Genomic_DNA"/>
</dbReference>
<keyword evidence="3" id="KW-1185">Reference proteome</keyword>
<accession>A0ABV4MR00</accession>
<gene>
    <name evidence="2" type="ORF">AB6D66_00735</name>
</gene>
<name>A0ABV4MR00_9VIBR</name>
<dbReference type="Proteomes" id="UP001570071">
    <property type="component" value="Unassembled WGS sequence"/>
</dbReference>
<evidence type="ECO:0000313" key="3">
    <source>
        <dbReference type="Proteomes" id="UP001570071"/>
    </source>
</evidence>